<evidence type="ECO:0000256" key="9">
    <source>
        <dbReference type="ARBA" id="ARBA00022989"/>
    </source>
</evidence>
<dbReference type="InParanoid" id="A0LTG9"/>
<keyword evidence="4 14" id="KW-0679">Respiratory chain</keyword>
<name>A0LTG9_ACIC1</name>
<feature type="transmembrane region" description="Helical" evidence="16">
    <location>
        <begin position="67"/>
        <end position="89"/>
    </location>
</feature>
<dbReference type="KEGG" id="ace:Acel_0956"/>
<organism evidence="18 19">
    <name type="scientific">Acidothermus cellulolyticus (strain ATCC 43068 / DSM 8971 / 11B)</name>
    <dbReference type="NCBI Taxonomy" id="351607"/>
    <lineage>
        <taxon>Bacteria</taxon>
        <taxon>Bacillati</taxon>
        <taxon>Actinomycetota</taxon>
        <taxon>Actinomycetes</taxon>
        <taxon>Acidothermales</taxon>
        <taxon>Acidothermaceae</taxon>
        <taxon>Acidothermus</taxon>
    </lineage>
</organism>
<evidence type="ECO:0000256" key="7">
    <source>
        <dbReference type="ARBA" id="ARBA00022967"/>
    </source>
</evidence>
<evidence type="ECO:0000259" key="17">
    <source>
        <dbReference type="PROSITE" id="PS50857"/>
    </source>
</evidence>
<dbReference type="EMBL" id="CP000481">
    <property type="protein sequence ID" value="ABK52729.1"/>
    <property type="molecule type" value="Genomic_DNA"/>
</dbReference>
<dbReference type="GO" id="GO:0016491">
    <property type="term" value="F:oxidoreductase activity"/>
    <property type="evidence" value="ECO:0007669"/>
    <property type="project" value="InterPro"/>
</dbReference>
<dbReference type="PROSITE" id="PS00078">
    <property type="entry name" value="COX2"/>
    <property type="match status" value="1"/>
</dbReference>
<dbReference type="InterPro" id="IPR045187">
    <property type="entry name" value="CcO_II"/>
</dbReference>
<dbReference type="eggNOG" id="COG1622">
    <property type="taxonomic scope" value="Bacteria"/>
</dbReference>
<dbReference type="PROSITE" id="PS50857">
    <property type="entry name" value="COX2_CUA"/>
    <property type="match status" value="1"/>
</dbReference>
<dbReference type="Gene3D" id="1.10.287.90">
    <property type="match status" value="1"/>
</dbReference>
<dbReference type="HOGENOM" id="CLU_036876_3_0_11"/>
<keyword evidence="9 16" id="KW-1133">Transmembrane helix</keyword>
<dbReference type="STRING" id="351607.Acel_0956"/>
<protein>
    <recommendedName>
        <fullName evidence="15">Cytochrome c oxidase subunit 2</fullName>
        <ecNumber evidence="15">7.1.1.9</ecNumber>
    </recommendedName>
</protein>
<dbReference type="InterPro" id="IPR036257">
    <property type="entry name" value="Cyt_c_oxidase_su2_TM_sf"/>
</dbReference>
<dbReference type="InterPro" id="IPR014222">
    <property type="entry name" value="Cyt_c_oxidase_su2"/>
</dbReference>
<dbReference type="FunCoup" id="A0LTG9">
    <property type="interactions" value="47"/>
</dbReference>
<dbReference type="EC" id="7.1.1.9" evidence="15"/>
<keyword evidence="3 14" id="KW-0813">Transport</keyword>
<evidence type="ECO:0000256" key="16">
    <source>
        <dbReference type="SAM" id="Phobius"/>
    </source>
</evidence>
<gene>
    <name evidence="18" type="ordered locus">Acel_0956</name>
</gene>
<keyword evidence="10 15" id="KW-0186">Copper</keyword>
<dbReference type="Proteomes" id="UP000008221">
    <property type="component" value="Chromosome"/>
</dbReference>
<comment type="function">
    <text evidence="12 15">Subunits I and II form the functional core of the enzyme complex. Electrons originating in cytochrome c are transferred via heme a and Cu(A) to the binuclear center formed by heme a3 and Cu(B).</text>
</comment>
<evidence type="ECO:0000313" key="19">
    <source>
        <dbReference type="Proteomes" id="UP000008221"/>
    </source>
</evidence>
<comment type="catalytic activity">
    <reaction evidence="13 15">
        <text>4 Fe(II)-[cytochrome c] + O2 + 8 H(+)(in) = 4 Fe(III)-[cytochrome c] + 2 H2O + 4 H(+)(out)</text>
        <dbReference type="Rhea" id="RHEA:11436"/>
        <dbReference type="Rhea" id="RHEA-COMP:10350"/>
        <dbReference type="Rhea" id="RHEA-COMP:14399"/>
        <dbReference type="ChEBI" id="CHEBI:15377"/>
        <dbReference type="ChEBI" id="CHEBI:15378"/>
        <dbReference type="ChEBI" id="CHEBI:15379"/>
        <dbReference type="ChEBI" id="CHEBI:29033"/>
        <dbReference type="ChEBI" id="CHEBI:29034"/>
        <dbReference type="EC" id="7.1.1.9"/>
    </reaction>
</comment>
<evidence type="ECO:0000256" key="5">
    <source>
        <dbReference type="ARBA" id="ARBA00022692"/>
    </source>
</evidence>
<proteinExistence type="inferred from homology"/>
<comment type="cofactor">
    <cofactor evidence="15">
        <name>Cu cation</name>
        <dbReference type="ChEBI" id="CHEBI:23378"/>
    </cofactor>
    <text evidence="15">Binds a copper A center.</text>
</comment>
<dbReference type="Gene3D" id="2.60.40.420">
    <property type="entry name" value="Cupredoxins - blue copper proteins"/>
    <property type="match status" value="1"/>
</dbReference>
<evidence type="ECO:0000256" key="14">
    <source>
        <dbReference type="RuleBase" id="RU000456"/>
    </source>
</evidence>
<keyword evidence="7" id="KW-1278">Translocase</keyword>
<accession>A0LTG9</accession>
<dbReference type="GO" id="GO:0004129">
    <property type="term" value="F:cytochrome-c oxidase activity"/>
    <property type="evidence" value="ECO:0007669"/>
    <property type="project" value="UniProtKB-EC"/>
</dbReference>
<dbReference type="InterPro" id="IPR011759">
    <property type="entry name" value="Cyt_c_oxidase_su2_TM_dom"/>
</dbReference>
<dbReference type="InterPro" id="IPR002429">
    <property type="entry name" value="CcO_II-like_C"/>
</dbReference>
<evidence type="ECO:0000256" key="3">
    <source>
        <dbReference type="ARBA" id="ARBA00022448"/>
    </source>
</evidence>
<evidence type="ECO:0000256" key="6">
    <source>
        <dbReference type="ARBA" id="ARBA00022723"/>
    </source>
</evidence>
<evidence type="ECO:0000313" key="18">
    <source>
        <dbReference type="EMBL" id="ABK52729.1"/>
    </source>
</evidence>
<dbReference type="GO" id="GO:0042773">
    <property type="term" value="P:ATP synthesis coupled electron transport"/>
    <property type="evidence" value="ECO:0007669"/>
    <property type="project" value="TreeGrafter"/>
</dbReference>
<evidence type="ECO:0000256" key="1">
    <source>
        <dbReference type="ARBA" id="ARBA00004141"/>
    </source>
</evidence>
<keyword evidence="19" id="KW-1185">Reference proteome</keyword>
<dbReference type="NCBIfam" id="TIGR02866">
    <property type="entry name" value="CoxB"/>
    <property type="match status" value="1"/>
</dbReference>
<dbReference type="SUPFAM" id="SSF81464">
    <property type="entry name" value="Cytochrome c oxidase subunit II-like, transmembrane region"/>
    <property type="match status" value="1"/>
</dbReference>
<evidence type="ECO:0000256" key="11">
    <source>
        <dbReference type="ARBA" id="ARBA00023136"/>
    </source>
</evidence>
<reference evidence="18 19" key="1">
    <citation type="journal article" date="2009" name="Genome Res.">
        <title>Complete genome of the cellulolytic thermophile Acidothermus cellulolyticus 11B provides insights into its ecophysiological and evolutionary adaptations.</title>
        <authorList>
            <person name="Barabote R.D."/>
            <person name="Xie G."/>
            <person name="Leu D.H."/>
            <person name="Normand P."/>
            <person name="Necsulea A."/>
            <person name="Daubin V."/>
            <person name="Medigue C."/>
            <person name="Adney W.S."/>
            <person name="Xu X.C."/>
            <person name="Lapidus A."/>
            <person name="Parales R.E."/>
            <person name="Detter C."/>
            <person name="Pujic P."/>
            <person name="Bruce D."/>
            <person name="Lavire C."/>
            <person name="Challacombe J.F."/>
            <person name="Brettin T.S."/>
            <person name="Berry A.M."/>
        </authorList>
    </citation>
    <scope>NUCLEOTIDE SEQUENCE [LARGE SCALE GENOMIC DNA]</scope>
    <source>
        <strain evidence="19">ATCC 43068 / DSM 8971 / 11B</strain>
    </source>
</reference>
<dbReference type="GO" id="GO:0005886">
    <property type="term" value="C:plasma membrane"/>
    <property type="evidence" value="ECO:0007669"/>
    <property type="project" value="UniProtKB-SubCell"/>
</dbReference>
<dbReference type="CDD" id="cd13919">
    <property type="entry name" value="CuRO_HCO_II_like_5"/>
    <property type="match status" value="1"/>
</dbReference>
<dbReference type="InterPro" id="IPR008972">
    <property type="entry name" value="Cupredoxin"/>
</dbReference>
<dbReference type="PRINTS" id="PR01166">
    <property type="entry name" value="CYCOXIDASEII"/>
</dbReference>
<keyword evidence="11 16" id="KW-0472">Membrane</keyword>
<dbReference type="PANTHER" id="PTHR22888:SF9">
    <property type="entry name" value="CYTOCHROME C OXIDASE SUBUNIT 2"/>
    <property type="match status" value="1"/>
</dbReference>
<keyword evidence="5 14" id="KW-0812">Transmembrane</keyword>
<keyword evidence="8 14" id="KW-0249">Electron transport</keyword>
<comment type="subcellular location">
    <subcellularLocation>
        <location evidence="14">Cell membrane</location>
        <topology evidence="14">Multi-pass membrane protein</topology>
    </subcellularLocation>
    <subcellularLocation>
        <location evidence="1">Membrane</location>
        <topology evidence="1">Multi-pass membrane protein</topology>
    </subcellularLocation>
</comment>
<evidence type="ECO:0000256" key="4">
    <source>
        <dbReference type="ARBA" id="ARBA00022660"/>
    </source>
</evidence>
<evidence type="ECO:0000256" key="15">
    <source>
        <dbReference type="RuleBase" id="RU004024"/>
    </source>
</evidence>
<comment type="similarity">
    <text evidence="2 14">Belongs to the cytochrome c oxidase subunit 2 family.</text>
</comment>
<feature type="transmembrane region" description="Helical" evidence="16">
    <location>
        <begin position="110"/>
        <end position="128"/>
    </location>
</feature>
<evidence type="ECO:0000256" key="2">
    <source>
        <dbReference type="ARBA" id="ARBA00007866"/>
    </source>
</evidence>
<evidence type="ECO:0000256" key="8">
    <source>
        <dbReference type="ARBA" id="ARBA00022982"/>
    </source>
</evidence>
<dbReference type="Pfam" id="PF00116">
    <property type="entry name" value="COX2"/>
    <property type="match status" value="1"/>
</dbReference>
<evidence type="ECO:0000256" key="13">
    <source>
        <dbReference type="ARBA" id="ARBA00047816"/>
    </source>
</evidence>
<dbReference type="AlphaFoldDB" id="A0LTG9"/>
<evidence type="ECO:0000256" key="12">
    <source>
        <dbReference type="ARBA" id="ARBA00024688"/>
    </source>
</evidence>
<dbReference type="InterPro" id="IPR001505">
    <property type="entry name" value="Copper_CuA"/>
</dbReference>
<dbReference type="Pfam" id="PF02790">
    <property type="entry name" value="COX2_TM"/>
    <property type="match status" value="1"/>
</dbReference>
<sequence>MRGSALPARHDGGTAKTAHRRRSVVVRIGLLVALVGLTSGCTANDLPRLGMPTPITAQAQRVLRLWQGGWAAALFVGCIVWGLIIWCVIAYRKRDGAQAPQTTYNVPIEVLYTVVPVIFVAVFFYFTARDENYVTKLSAHPDVTVEVVGYQWDWQFNYLSGPQPDAPIVAQVTGDAAHGHPATLELPAGETVRFKLVSPDVIHAFWVPNFLFKRDVIPGRMSEFDVHIDADKQGTYIGRCTELCGLYHDQMIFYVKVVDPVTYQHDLETMKAQYAAGGAS</sequence>
<keyword evidence="6 15" id="KW-0479">Metal-binding</keyword>
<dbReference type="GO" id="GO:0005507">
    <property type="term" value="F:copper ion binding"/>
    <property type="evidence" value="ECO:0007669"/>
    <property type="project" value="InterPro"/>
</dbReference>
<dbReference type="PANTHER" id="PTHR22888">
    <property type="entry name" value="CYTOCHROME C OXIDASE, SUBUNIT II"/>
    <property type="match status" value="1"/>
</dbReference>
<dbReference type="SUPFAM" id="SSF49503">
    <property type="entry name" value="Cupredoxins"/>
    <property type="match status" value="1"/>
</dbReference>
<evidence type="ECO:0000256" key="10">
    <source>
        <dbReference type="ARBA" id="ARBA00023008"/>
    </source>
</evidence>
<feature type="domain" description="Cytochrome oxidase subunit II copper A binding" evidence="17">
    <location>
        <begin position="140"/>
        <end position="269"/>
    </location>
</feature>